<evidence type="ECO:0000256" key="5">
    <source>
        <dbReference type="ARBA" id="ARBA00022691"/>
    </source>
</evidence>
<feature type="domain" description="Tetrapyrrole methylase" evidence="6">
    <location>
        <begin position="3"/>
        <end position="207"/>
    </location>
</feature>
<keyword evidence="4 8" id="KW-0808">Transferase</keyword>
<evidence type="ECO:0000259" key="7">
    <source>
        <dbReference type="Pfam" id="PF05175"/>
    </source>
</evidence>
<keyword evidence="5" id="KW-0949">S-adenosyl-L-methionine</keyword>
<dbReference type="InterPro" id="IPR012818">
    <property type="entry name" value="CbiE"/>
</dbReference>
<dbReference type="InterPro" id="IPR035996">
    <property type="entry name" value="4pyrrol_Methylase_sf"/>
</dbReference>
<keyword evidence="2" id="KW-0169">Cobalamin biosynthesis</keyword>
<dbReference type="EC" id="2.1.1.-" evidence="8"/>
<organism evidence="8 9">
    <name type="scientific">Anaerobutyricum hallii</name>
    <dbReference type="NCBI Taxonomy" id="39488"/>
    <lineage>
        <taxon>Bacteria</taxon>
        <taxon>Bacillati</taxon>
        <taxon>Bacillota</taxon>
        <taxon>Clostridia</taxon>
        <taxon>Lachnospirales</taxon>
        <taxon>Lachnospiraceae</taxon>
        <taxon>Anaerobutyricum</taxon>
    </lineage>
</organism>
<dbReference type="Pfam" id="PF05175">
    <property type="entry name" value="MTS"/>
    <property type="match status" value="1"/>
</dbReference>
<dbReference type="InterPro" id="IPR029063">
    <property type="entry name" value="SAM-dependent_MTases_sf"/>
</dbReference>
<evidence type="ECO:0000256" key="1">
    <source>
        <dbReference type="ARBA" id="ARBA00004953"/>
    </source>
</evidence>
<dbReference type="Gene3D" id="3.40.1010.10">
    <property type="entry name" value="Cobalt-precorrin-4 Transmethylase, Domain 1"/>
    <property type="match status" value="1"/>
</dbReference>
<reference evidence="9" key="1">
    <citation type="submission" date="2017-09" db="EMBL/GenBank/DDBJ databases">
        <authorList>
            <person name="Shetty A S."/>
        </authorList>
    </citation>
    <scope>NUCLEOTIDE SEQUENCE [LARGE SCALE GENOMIC DNA]</scope>
</reference>
<proteinExistence type="predicted"/>
<evidence type="ECO:0000256" key="2">
    <source>
        <dbReference type="ARBA" id="ARBA00022573"/>
    </source>
</evidence>
<sequence length="417" mass="45739">MSRLTVAGIGPGEADYILPAVIKKMKKAHTVIAAKRILPVLKELCQDVNSEADSENNKPVFLAMGKIKDTLEQIGEILSKGQDVVMAVSGDPLMYSLYRTICNDPISESWEVDLIPGVGSLQMLGAAFGETMEEALIISVHGRAKTAGSIALAVAENPKVFFLCSKEQGPAWLSQIMLDYHMDHVTVCAGANLSYEDELLESGTPEEMVQKEFPSLCVAMIKNPEPHQIVRPCFLSDEDFERDKTPMTKEEIRVLILHKMKLHPDDVVWDIGAGTGSVSIECARQVPFGTVHSVERNETAVKLIYKNKEKFSADNLFIYEGDAAKTACTLPEPDKVFIGGSGKELSQILEIIAAFPKKIKVVISAVTIETIAEANELLGKYDTDFDVIQATVGRGRKIGSYHIMDTNNPVMIFTAHI</sequence>
<evidence type="ECO:0000313" key="9">
    <source>
        <dbReference type="Proteomes" id="UP000217549"/>
    </source>
</evidence>
<dbReference type="InterPro" id="IPR000878">
    <property type="entry name" value="4pyrrol_Mease"/>
</dbReference>
<dbReference type="GO" id="GO:0009236">
    <property type="term" value="P:cobalamin biosynthetic process"/>
    <property type="evidence" value="ECO:0007669"/>
    <property type="project" value="UniProtKB-UniPathway"/>
</dbReference>
<dbReference type="InterPro" id="IPR007848">
    <property type="entry name" value="Small_mtfrase_dom"/>
</dbReference>
<dbReference type="CDD" id="cd02440">
    <property type="entry name" value="AdoMet_MTases"/>
    <property type="match status" value="1"/>
</dbReference>
<dbReference type="Pfam" id="PF00590">
    <property type="entry name" value="TP_methylase"/>
    <property type="match status" value="1"/>
</dbReference>
<dbReference type="Gene3D" id="3.40.50.150">
    <property type="entry name" value="Vaccinia Virus protein VP39"/>
    <property type="match status" value="1"/>
</dbReference>
<dbReference type="RefSeq" id="WP_096238982.1">
    <property type="nucleotide sequence ID" value="NZ_LT907978.1"/>
</dbReference>
<dbReference type="PANTHER" id="PTHR43182">
    <property type="entry name" value="COBALT-PRECORRIN-6B C(15)-METHYLTRANSFERASE (DECARBOXYLATING)"/>
    <property type="match status" value="1"/>
</dbReference>
<evidence type="ECO:0000256" key="3">
    <source>
        <dbReference type="ARBA" id="ARBA00022603"/>
    </source>
</evidence>
<dbReference type="SUPFAM" id="SSF53335">
    <property type="entry name" value="S-adenosyl-L-methionine-dependent methyltransferases"/>
    <property type="match status" value="1"/>
</dbReference>
<dbReference type="Proteomes" id="UP000217549">
    <property type="component" value="Chromosome I"/>
</dbReference>
<dbReference type="NCBIfam" id="TIGR02467">
    <property type="entry name" value="CbiE"/>
    <property type="match status" value="1"/>
</dbReference>
<dbReference type="CDD" id="cd11644">
    <property type="entry name" value="Precorrin-6Y-MT"/>
    <property type="match status" value="1"/>
</dbReference>
<keyword evidence="9" id="KW-1185">Reference proteome</keyword>
<name>A0A285PSF7_9FIRM</name>
<dbReference type="STRING" id="39488.ERS852450_00804"/>
<dbReference type="UniPathway" id="UPA00148"/>
<keyword evidence="3 8" id="KW-0489">Methyltransferase</keyword>
<dbReference type="AlphaFoldDB" id="A0A285PSF7"/>
<dbReference type="InterPro" id="IPR014777">
    <property type="entry name" value="4pyrrole_Mease_sub1"/>
</dbReference>
<dbReference type="EMBL" id="LT907978">
    <property type="protein sequence ID" value="SOB70975.1"/>
    <property type="molecule type" value="Genomic_DNA"/>
</dbReference>
<accession>A0A285PSF7</accession>
<protein>
    <submittedName>
        <fullName evidence="8">Cobalamin biosynthesis, precorrin-6Y methyltransferase, CbiT subunit</fullName>
        <ecNumber evidence="8">2.1.1.-</ecNumber>
    </submittedName>
</protein>
<dbReference type="GO" id="GO:0032259">
    <property type="term" value="P:methylation"/>
    <property type="evidence" value="ECO:0007669"/>
    <property type="project" value="UniProtKB-KW"/>
</dbReference>
<evidence type="ECO:0000256" key="4">
    <source>
        <dbReference type="ARBA" id="ARBA00022679"/>
    </source>
</evidence>
<gene>
    <name evidence="8" type="ORF">EHLA_0207</name>
</gene>
<evidence type="ECO:0000313" key="8">
    <source>
        <dbReference type="EMBL" id="SOB70975.1"/>
    </source>
</evidence>
<dbReference type="InterPro" id="IPR014008">
    <property type="entry name" value="Cbl_synth_MTase_CbiT"/>
</dbReference>
<dbReference type="InterPro" id="IPR050714">
    <property type="entry name" value="Cobalamin_biosynth_MTase"/>
</dbReference>
<comment type="pathway">
    <text evidence="1">Cofactor biosynthesis; adenosylcobalamin biosynthesis.</text>
</comment>
<dbReference type="NCBIfam" id="TIGR02469">
    <property type="entry name" value="CbiT"/>
    <property type="match status" value="1"/>
</dbReference>
<feature type="domain" description="Methyltransferase small" evidence="7">
    <location>
        <begin position="255"/>
        <end position="324"/>
    </location>
</feature>
<dbReference type="KEGG" id="ehl:EHLA_0207"/>
<dbReference type="GO" id="GO:0008276">
    <property type="term" value="F:protein methyltransferase activity"/>
    <property type="evidence" value="ECO:0007669"/>
    <property type="project" value="InterPro"/>
</dbReference>
<evidence type="ECO:0000259" key="6">
    <source>
        <dbReference type="Pfam" id="PF00590"/>
    </source>
</evidence>
<dbReference type="SUPFAM" id="SSF53790">
    <property type="entry name" value="Tetrapyrrole methylase"/>
    <property type="match status" value="1"/>
</dbReference>
<dbReference type="PANTHER" id="PTHR43182:SF1">
    <property type="entry name" value="COBALT-PRECORRIN-7 C(5)-METHYLTRANSFERASE"/>
    <property type="match status" value="1"/>
</dbReference>